<dbReference type="Proteomes" id="UP000799444">
    <property type="component" value="Unassembled WGS sequence"/>
</dbReference>
<keyword evidence="2" id="KW-1185">Reference proteome</keyword>
<proteinExistence type="predicted"/>
<evidence type="ECO:0000313" key="1">
    <source>
        <dbReference type="EMBL" id="KAF2728310.1"/>
    </source>
</evidence>
<dbReference type="OrthoDB" id="10066232at2759"/>
<dbReference type="InterPro" id="IPR043519">
    <property type="entry name" value="NT_sf"/>
</dbReference>
<dbReference type="SUPFAM" id="SSF81301">
    <property type="entry name" value="Nucleotidyltransferase"/>
    <property type="match status" value="1"/>
</dbReference>
<dbReference type="Gene3D" id="3.30.460.40">
    <property type="match status" value="1"/>
</dbReference>
<sequence length="140" mass="15885">MGRIDGYYDVEDFKRWKRSQGSAFKCPPRANFLAAANHMRNLMDGKSINWAAMGGLAVLCLGSRREMPDIHIVYDAKDFQKLQKKLESDQRVRIPKGMNALFPAKLLVATGPQHKDNCTENAEVEVNMVPPGMLYRLNFI</sequence>
<dbReference type="AlphaFoldDB" id="A0A9P4UXM1"/>
<accession>A0A9P4UXM1</accession>
<gene>
    <name evidence="1" type="ORF">EJ04DRAFT_538491</name>
</gene>
<organism evidence="1 2">
    <name type="scientific">Polyplosphaeria fusca</name>
    <dbReference type="NCBI Taxonomy" id="682080"/>
    <lineage>
        <taxon>Eukaryota</taxon>
        <taxon>Fungi</taxon>
        <taxon>Dikarya</taxon>
        <taxon>Ascomycota</taxon>
        <taxon>Pezizomycotina</taxon>
        <taxon>Dothideomycetes</taxon>
        <taxon>Pleosporomycetidae</taxon>
        <taxon>Pleosporales</taxon>
        <taxon>Tetraplosphaeriaceae</taxon>
        <taxon>Polyplosphaeria</taxon>
    </lineage>
</organism>
<name>A0A9P4UXM1_9PLEO</name>
<protein>
    <submittedName>
        <fullName evidence="1">Uncharacterized protein</fullName>
    </submittedName>
</protein>
<evidence type="ECO:0000313" key="2">
    <source>
        <dbReference type="Proteomes" id="UP000799444"/>
    </source>
</evidence>
<dbReference type="EMBL" id="ML996286">
    <property type="protein sequence ID" value="KAF2728310.1"/>
    <property type="molecule type" value="Genomic_DNA"/>
</dbReference>
<comment type="caution">
    <text evidence="1">The sequence shown here is derived from an EMBL/GenBank/DDBJ whole genome shotgun (WGS) entry which is preliminary data.</text>
</comment>
<reference evidence="1" key="1">
    <citation type="journal article" date="2020" name="Stud. Mycol.">
        <title>101 Dothideomycetes genomes: a test case for predicting lifestyles and emergence of pathogens.</title>
        <authorList>
            <person name="Haridas S."/>
            <person name="Albert R."/>
            <person name="Binder M."/>
            <person name="Bloem J."/>
            <person name="Labutti K."/>
            <person name="Salamov A."/>
            <person name="Andreopoulos B."/>
            <person name="Baker S."/>
            <person name="Barry K."/>
            <person name="Bills G."/>
            <person name="Bluhm B."/>
            <person name="Cannon C."/>
            <person name="Castanera R."/>
            <person name="Culley D."/>
            <person name="Daum C."/>
            <person name="Ezra D."/>
            <person name="Gonzalez J."/>
            <person name="Henrissat B."/>
            <person name="Kuo A."/>
            <person name="Liang C."/>
            <person name="Lipzen A."/>
            <person name="Lutzoni F."/>
            <person name="Magnuson J."/>
            <person name="Mondo S."/>
            <person name="Nolan M."/>
            <person name="Ohm R."/>
            <person name="Pangilinan J."/>
            <person name="Park H.-J."/>
            <person name="Ramirez L."/>
            <person name="Alfaro M."/>
            <person name="Sun H."/>
            <person name="Tritt A."/>
            <person name="Yoshinaga Y."/>
            <person name="Zwiers L.-H."/>
            <person name="Turgeon B."/>
            <person name="Goodwin S."/>
            <person name="Spatafora J."/>
            <person name="Crous P."/>
            <person name="Grigoriev I."/>
        </authorList>
    </citation>
    <scope>NUCLEOTIDE SEQUENCE</scope>
    <source>
        <strain evidence="1">CBS 125425</strain>
    </source>
</reference>